<sequence length="522" mass="53910">MGIGAKIKEALHGDQSVSDVKAPGAYPDDEPVQRHSGGKEYNATHGDLINKKWDNTGPAGASDQAHTDTGTGTGTGNTSATSHGGNLMSSSGAPRNKLHKDTEEYHPTQESYSQPTHGHHAQDSGVSLGRQTSTKDSASQGAYWGDISSEGHHGQGRTDDFPDRTYRGQDHTGAAGRSGHNPRFEDQAVGGGVYSTSVTGAGNPGHSGSYGKSHTAGGTVHDPLTSGTKGTSIPSGNAYDQKTDRHGHSIPTSRNDHTGHTGHNGAGLAGAGAGAGAAAGYAANEYSHRGRDNTGYNSSENPAARDTYAPGAPHSSMLDPEPGLSNSATYQSHQFTIFHPKNMSSTKEASDKGSASESSSGPTLPPNVSIFSPLNPTASKALLNGRIFTRLAVSAQTEPAQLAAVLKESPKVTDGFCLSHRNAILVFDGEVDGGGDAKDAHHEHVRAVCLALKDADMSLSIAGCVFDAEDVLKAGFQLDALSRGSVMVIDLMSEDDNDSDDSGDDEDAEAFLMGGETGGVVS</sequence>
<dbReference type="Proteomes" id="UP000284375">
    <property type="component" value="Unassembled WGS sequence"/>
</dbReference>
<name>A0A423WPT9_CYTCH</name>
<feature type="compositionally biased region" description="Polar residues" evidence="1">
    <location>
        <begin position="225"/>
        <end position="240"/>
    </location>
</feature>
<evidence type="ECO:0000256" key="1">
    <source>
        <dbReference type="SAM" id="MobiDB-lite"/>
    </source>
</evidence>
<feature type="compositionally biased region" description="Basic and acidic residues" evidence="1">
    <location>
        <begin position="149"/>
        <end position="170"/>
    </location>
</feature>
<protein>
    <submittedName>
        <fullName evidence="2">Uncharacterized protein</fullName>
    </submittedName>
</protein>
<evidence type="ECO:0000313" key="3">
    <source>
        <dbReference type="Proteomes" id="UP000284375"/>
    </source>
</evidence>
<feature type="region of interest" description="Disordered" evidence="1">
    <location>
        <begin position="290"/>
        <end position="328"/>
    </location>
</feature>
<feature type="region of interest" description="Disordered" evidence="1">
    <location>
        <begin position="493"/>
        <end position="522"/>
    </location>
</feature>
<dbReference type="AlphaFoldDB" id="A0A423WPT9"/>
<dbReference type="OrthoDB" id="5280080at2759"/>
<feature type="compositionally biased region" description="Basic and acidic residues" evidence="1">
    <location>
        <begin position="1"/>
        <end position="12"/>
    </location>
</feature>
<feature type="compositionally biased region" description="Low complexity" evidence="1">
    <location>
        <begin position="352"/>
        <end position="361"/>
    </location>
</feature>
<evidence type="ECO:0000313" key="2">
    <source>
        <dbReference type="EMBL" id="ROW05447.1"/>
    </source>
</evidence>
<feature type="compositionally biased region" description="Gly residues" evidence="1">
    <location>
        <begin position="262"/>
        <end position="273"/>
    </location>
</feature>
<feature type="compositionally biased region" description="Acidic residues" evidence="1">
    <location>
        <begin position="493"/>
        <end position="509"/>
    </location>
</feature>
<gene>
    <name evidence="2" type="ORF">VSDG_00547</name>
</gene>
<organism evidence="2 3">
    <name type="scientific">Cytospora chrysosperma</name>
    <name type="common">Cytospora canker fungus</name>
    <name type="synonym">Sphaeria chrysosperma</name>
    <dbReference type="NCBI Taxonomy" id="252740"/>
    <lineage>
        <taxon>Eukaryota</taxon>
        <taxon>Fungi</taxon>
        <taxon>Dikarya</taxon>
        <taxon>Ascomycota</taxon>
        <taxon>Pezizomycotina</taxon>
        <taxon>Sordariomycetes</taxon>
        <taxon>Sordariomycetidae</taxon>
        <taxon>Diaporthales</taxon>
        <taxon>Cytosporaceae</taxon>
        <taxon>Cytospora</taxon>
    </lineage>
</organism>
<feature type="compositionally biased region" description="Polar residues" evidence="1">
    <location>
        <begin position="129"/>
        <end position="140"/>
    </location>
</feature>
<feature type="region of interest" description="Disordered" evidence="1">
    <location>
        <begin position="1"/>
        <end position="273"/>
    </location>
</feature>
<keyword evidence="3" id="KW-1185">Reference proteome</keyword>
<dbReference type="EMBL" id="LJZO01000001">
    <property type="protein sequence ID" value="ROW05447.1"/>
    <property type="molecule type" value="Genomic_DNA"/>
</dbReference>
<proteinExistence type="predicted"/>
<feature type="region of interest" description="Disordered" evidence="1">
    <location>
        <begin position="343"/>
        <end position="371"/>
    </location>
</feature>
<comment type="caution">
    <text evidence="2">The sequence shown here is derived from an EMBL/GenBank/DDBJ whole genome shotgun (WGS) entry which is preliminary data.</text>
</comment>
<feature type="compositionally biased region" description="Low complexity" evidence="1">
    <location>
        <begin position="76"/>
        <end position="86"/>
    </location>
</feature>
<accession>A0A423WPT9</accession>
<reference evidence="2 3" key="1">
    <citation type="submission" date="2015-09" db="EMBL/GenBank/DDBJ databases">
        <title>Host preference determinants of Valsa canker pathogens revealed by comparative genomics.</title>
        <authorList>
            <person name="Yin Z."/>
            <person name="Huang L."/>
        </authorList>
    </citation>
    <scope>NUCLEOTIDE SEQUENCE [LARGE SCALE GENOMIC DNA]</scope>
    <source>
        <strain evidence="2 3">YSFL</strain>
    </source>
</reference>